<reference evidence="2" key="1">
    <citation type="submission" date="2021-01" db="EMBL/GenBank/DDBJ databases">
        <title>Modified the classification status of verrucomicrobia.</title>
        <authorList>
            <person name="Feng X."/>
        </authorList>
    </citation>
    <scope>NUCLEOTIDE SEQUENCE</scope>
    <source>
        <strain evidence="2">_KCTC 22039</strain>
    </source>
</reference>
<gene>
    <name evidence="2" type="ORF">JIN82_11515</name>
</gene>
<dbReference type="Proteomes" id="UP000624703">
    <property type="component" value="Unassembled WGS sequence"/>
</dbReference>
<feature type="transmembrane region" description="Helical" evidence="1">
    <location>
        <begin position="5"/>
        <end position="22"/>
    </location>
</feature>
<name>A0A8J7MFG3_9BACT</name>
<keyword evidence="1" id="KW-0472">Membrane</keyword>
<dbReference type="RefSeq" id="WP_200311799.1">
    <property type="nucleotide sequence ID" value="NZ_JAENIM010000041.1"/>
</dbReference>
<dbReference type="AlphaFoldDB" id="A0A8J7MFG3"/>
<organism evidence="2 3">
    <name type="scientific">Persicirhabdus sediminis</name>
    <dbReference type="NCBI Taxonomy" id="454144"/>
    <lineage>
        <taxon>Bacteria</taxon>
        <taxon>Pseudomonadati</taxon>
        <taxon>Verrucomicrobiota</taxon>
        <taxon>Verrucomicrobiia</taxon>
        <taxon>Verrucomicrobiales</taxon>
        <taxon>Verrucomicrobiaceae</taxon>
        <taxon>Persicirhabdus</taxon>
    </lineage>
</organism>
<comment type="caution">
    <text evidence="2">The sequence shown here is derived from an EMBL/GenBank/DDBJ whole genome shotgun (WGS) entry which is preliminary data.</text>
</comment>
<accession>A0A8J7MFG3</accession>
<proteinExistence type="predicted"/>
<protein>
    <submittedName>
        <fullName evidence="2">Uncharacterized protein</fullName>
    </submittedName>
</protein>
<evidence type="ECO:0000313" key="3">
    <source>
        <dbReference type="Proteomes" id="UP000624703"/>
    </source>
</evidence>
<sequence length="225" mass="26050">MKKIIFSLILITAIIIANIYFWNPSKFEYEECKIENKTIECKYLEFSPPLKISSISGFGASYDSKEYPQWVQAIQFSSPGSKLNESFDQSFFVNYSEQRTNQIIEDWPGQVEALRNFAERLREINKDNEEALWQSLDGLLFAKSDGKEYLLISKRNESGTLTKTKLLIKNEVKILDMEMEKVPAIISDATSHLDEIIAQLKSTESGFLKYDKDPFAWQIDWQAEN</sequence>
<evidence type="ECO:0000313" key="2">
    <source>
        <dbReference type="EMBL" id="MBK1791780.1"/>
    </source>
</evidence>
<evidence type="ECO:0000256" key="1">
    <source>
        <dbReference type="SAM" id="Phobius"/>
    </source>
</evidence>
<keyword evidence="1" id="KW-0812">Transmembrane</keyword>
<keyword evidence="3" id="KW-1185">Reference proteome</keyword>
<dbReference type="EMBL" id="JAENIM010000041">
    <property type="protein sequence ID" value="MBK1791780.1"/>
    <property type="molecule type" value="Genomic_DNA"/>
</dbReference>
<keyword evidence="1" id="KW-1133">Transmembrane helix</keyword>